<evidence type="ECO:0000259" key="8">
    <source>
        <dbReference type="SMART" id="SM01020"/>
    </source>
</evidence>
<dbReference type="GeneID" id="136810039"/>
<sequence>MATPGYFEKKSDVAELRTRLQNAMAKKDEKACRSAIKKIIQYMTLGIDVSELFPHVIMTSVTNDIVQKKLVYLYICSCAESNAELALLTVNTLVKDTTDHNPMVRGLALRSMLNMRLPMIIDYVKEPLLSALEDRSSYVRRNAVIGCIKFNKLAPNQFEEMGLDAKLMNKLNDNHSQVTMNAFLALDEVLRETGGLSLTKDIVRKMLSRLPDFNEWSQCMLLNRLVRYQPQDEDEIIEYLNFLDDRLTHSNKGVVLAALNLFLRYTKNVDYLAQGFYERIRSPILSILNSSIPEVVYVTLKNISILIKTRARLFHEDFKIFFLRTNDLSYVCHQKLEILTDIVTEGNLQNIIEELRQYVRHDDYTVSCQAIQSIGAIGLNHPFASEPVTYILLDLLKSENDVIIDNALQSLKELMMKYASLSSVVLPEVNEAWESIQHYSIGKAALVWIYGEYGEDIPSSPYKLEELVDNIQDIDSISVKLNLLTGMLKLFFKRPPECQKTLGKLFKYFCGGDEDSETNMDIRDRALFYYRLLQNDIQKAKEIVFSKEDIEQARMSNFIGTLSDDDFRFQEFNTLSIIYGQPSSTFIMSSNQLGQPILGKNDNDDDELPHKREKHQSTPEKVPVGNILDFIDEPSSIGHENSSGETGASIQLDPRVNLEADQFKSSWFSAPFAKSLEQELTVEPEHQEILSIMQNKNIKLRAANQPNASPWKFFFYAKQVNEETLFLIELVIQRSPKTLAKIQIKTTQSTDRLETFVEYIRNLFIGYIALT</sequence>
<feature type="region of interest" description="Disordered" evidence="7">
    <location>
        <begin position="596"/>
        <end position="620"/>
    </location>
</feature>
<evidence type="ECO:0000256" key="6">
    <source>
        <dbReference type="PIRNR" id="PIRNR002291"/>
    </source>
</evidence>
<dbReference type="Proteomes" id="UP000594262">
    <property type="component" value="Unplaced"/>
</dbReference>
<evidence type="ECO:0000313" key="10">
    <source>
        <dbReference type="Proteomes" id="UP000594262"/>
    </source>
</evidence>
<dbReference type="SUPFAM" id="SSF48371">
    <property type="entry name" value="ARM repeat"/>
    <property type="match status" value="1"/>
</dbReference>
<dbReference type="GO" id="GO:0012505">
    <property type="term" value="C:endomembrane system"/>
    <property type="evidence" value="ECO:0007669"/>
    <property type="project" value="UniProtKB-SubCell"/>
</dbReference>
<dbReference type="Gene3D" id="3.30.310.10">
    <property type="entry name" value="TATA-Binding Protein"/>
    <property type="match status" value="1"/>
</dbReference>
<dbReference type="Pfam" id="PF09066">
    <property type="entry name" value="B2-adapt-app_C"/>
    <property type="match status" value="1"/>
</dbReference>
<proteinExistence type="inferred from homology"/>
<reference evidence="9" key="1">
    <citation type="submission" date="2021-01" db="UniProtKB">
        <authorList>
            <consortium name="EnsemblMetazoa"/>
        </authorList>
    </citation>
    <scope>IDENTIFICATION</scope>
</reference>
<dbReference type="InterPro" id="IPR011989">
    <property type="entry name" value="ARM-like"/>
</dbReference>
<dbReference type="EnsemblMetazoa" id="CLYHEMT018123.1">
    <property type="protein sequence ID" value="CLYHEMP018123.1"/>
    <property type="gene ID" value="CLYHEMG018123"/>
</dbReference>
<dbReference type="AlphaFoldDB" id="A0A7M5X523"/>
<dbReference type="Gene3D" id="1.25.10.10">
    <property type="entry name" value="Leucine-rich Repeat Variant"/>
    <property type="match status" value="1"/>
</dbReference>
<feature type="domain" description="Beta-adaptin appendage C-terminal subdomain" evidence="8">
    <location>
        <begin position="650"/>
        <end position="765"/>
    </location>
</feature>
<dbReference type="PIRSF" id="PIRSF002291">
    <property type="entry name" value="AP_complex_beta"/>
    <property type="match status" value="1"/>
</dbReference>
<dbReference type="InterPro" id="IPR012295">
    <property type="entry name" value="TBP_dom_sf"/>
</dbReference>
<evidence type="ECO:0000256" key="5">
    <source>
        <dbReference type="ARBA" id="ARBA00023136"/>
    </source>
</evidence>
<dbReference type="InterPro" id="IPR016024">
    <property type="entry name" value="ARM-type_fold"/>
</dbReference>
<evidence type="ECO:0000256" key="4">
    <source>
        <dbReference type="ARBA" id="ARBA00022927"/>
    </source>
</evidence>
<dbReference type="GO" id="GO:0030131">
    <property type="term" value="C:clathrin adaptor complex"/>
    <property type="evidence" value="ECO:0007669"/>
    <property type="project" value="InterPro"/>
</dbReference>
<evidence type="ECO:0000313" key="9">
    <source>
        <dbReference type="EnsemblMetazoa" id="CLYHEMP018123.1"/>
    </source>
</evidence>
<accession>A0A7M5X523</accession>
<keyword evidence="3 6" id="KW-0813">Transport</keyword>
<dbReference type="PANTHER" id="PTHR11134">
    <property type="entry name" value="ADAPTOR COMPLEX SUBUNIT BETA FAMILY MEMBER"/>
    <property type="match status" value="1"/>
</dbReference>
<dbReference type="OrthoDB" id="10254310at2759"/>
<keyword evidence="10" id="KW-1185">Reference proteome</keyword>
<dbReference type="SMART" id="SM01020">
    <property type="entry name" value="B2-adapt-app_C"/>
    <property type="match status" value="1"/>
</dbReference>
<evidence type="ECO:0000256" key="1">
    <source>
        <dbReference type="ARBA" id="ARBA00004308"/>
    </source>
</evidence>
<evidence type="ECO:0000256" key="2">
    <source>
        <dbReference type="ARBA" id="ARBA00006613"/>
    </source>
</evidence>
<keyword evidence="5 6" id="KW-0472">Membrane</keyword>
<protein>
    <recommendedName>
        <fullName evidence="6">AP complex subunit beta</fullName>
    </recommendedName>
</protein>
<dbReference type="InterPro" id="IPR016342">
    <property type="entry name" value="AP_complex_bsu_1_2_4"/>
</dbReference>
<comment type="subcellular location">
    <subcellularLocation>
        <location evidence="1">Endomembrane system</location>
    </subcellularLocation>
</comment>
<evidence type="ECO:0000256" key="7">
    <source>
        <dbReference type="SAM" id="MobiDB-lite"/>
    </source>
</evidence>
<name>A0A7M5X523_9CNID</name>
<dbReference type="GO" id="GO:0006886">
    <property type="term" value="P:intracellular protein transport"/>
    <property type="evidence" value="ECO:0007669"/>
    <property type="project" value="InterPro"/>
</dbReference>
<comment type="similarity">
    <text evidence="2 6">Belongs to the adaptor complexes large subunit family.</text>
</comment>
<keyword evidence="4 6" id="KW-0653">Protein transport</keyword>
<dbReference type="InterPro" id="IPR002553">
    <property type="entry name" value="Clathrin/coatomer_adapt-like_N"/>
</dbReference>
<organism evidence="9 10">
    <name type="scientific">Clytia hemisphaerica</name>
    <dbReference type="NCBI Taxonomy" id="252671"/>
    <lineage>
        <taxon>Eukaryota</taxon>
        <taxon>Metazoa</taxon>
        <taxon>Cnidaria</taxon>
        <taxon>Hydrozoa</taxon>
        <taxon>Hydroidolina</taxon>
        <taxon>Leptothecata</taxon>
        <taxon>Obeliida</taxon>
        <taxon>Clytiidae</taxon>
        <taxon>Clytia</taxon>
    </lineage>
</organism>
<evidence type="ECO:0000256" key="3">
    <source>
        <dbReference type="ARBA" id="ARBA00022448"/>
    </source>
</evidence>
<dbReference type="InterPro" id="IPR015151">
    <property type="entry name" value="B-adaptin_app_sub_C"/>
</dbReference>
<dbReference type="GO" id="GO:0016192">
    <property type="term" value="P:vesicle-mediated transport"/>
    <property type="evidence" value="ECO:0007669"/>
    <property type="project" value="InterPro"/>
</dbReference>
<dbReference type="RefSeq" id="XP_066922710.1">
    <property type="nucleotide sequence ID" value="XM_067066609.1"/>
</dbReference>
<dbReference type="Pfam" id="PF01602">
    <property type="entry name" value="Adaptin_N"/>
    <property type="match status" value="1"/>
</dbReference>
<dbReference type="GO" id="GO:0030276">
    <property type="term" value="F:clathrin binding"/>
    <property type="evidence" value="ECO:0007669"/>
    <property type="project" value="InterPro"/>
</dbReference>
<dbReference type="InterPro" id="IPR026739">
    <property type="entry name" value="AP_beta"/>
</dbReference>